<dbReference type="AlphaFoldDB" id="A0A418AFI0"/>
<proteinExistence type="predicted"/>
<protein>
    <submittedName>
        <fullName evidence="1">Uncharacterized protein</fullName>
    </submittedName>
</protein>
<dbReference type="VEuPathDB" id="FungiDB:H310_05145"/>
<sequence length="96" mass="10673">MRAAGNNNYKIPHMKKKQLLHQVKLPESIIVDRNAVLGGLQLLEGMDLAHMMEQLDKEVSEDLSMAAICSELEELKLVEPEMDLVASVSETGVDLE</sequence>
<evidence type="ECO:0000313" key="2">
    <source>
        <dbReference type="Proteomes" id="UP000285060"/>
    </source>
</evidence>
<evidence type="ECO:0000313" key="1">
    <source>
        <dbReference type="EMBL" id="RHY16950.1"/>
    </source>
</evidence>
<dbReference type="Proteomes" id="UP000285060">
    <property type="component" value="Unassembled WGS sequence"/>
</dbReference>
<accession>A0A418AFI0</accession>
<comment type="caution">
    <text evidence="1">The sequence shown here is derived from an EMBL/GenBank/DDBJ whole genome shotgun (WGS) entry which is preliminary data.</text>
</comment>
<dbReference type="EMBL" id="QUSY01003595">
    <property type="protein sequence ID" value="RHY16950.1"/>
    <property type="molecule type" value="Genomic_DNA"/>
</dbReference>
<organism evidence="1 2">
    <name type="scientific">Aphanomyces invadans</name>
    <dbReference type="NCBI Taxonomy" id="157072"/>
    <lineage>
        <taxon>Eukaryota</taxon>
        <taxon>Sar</taxon>
        <taxon>Stramenopiles</taxon>
        <taxon>Oomycota</taxon>
        <taxon>Saprolegniomycetes</taxon>
        <taxon>Saprolegniales</taxon>
        <taxon>Verrucalvaceae</taxon>
        <taxon>Aphanomyces</taxon>
    </lineage>
</organism>
<keyword evidence="2" id="KW-1185">Reference proteome</keyword>
<name>A0A418AFI0_9STRA</name>
<reference evidence="1 2" key="1">
    <citation type="submission" date="2018-08" db="EMBL/GenBank/DDBJ databases">
        <title>Aphanomyces genome sequencing and annotation.</title>
        <authorList>
            <person name="Minardi D."/>
            <person name="Oidtmann B."/>
            <person name="Van Der Giezen M."/>
            <person name="Studholme D.J."/>
        </authorList>
    </citation>
    <scope>NUCLEOTIDE SEQUENCE [LARGE SCALE GENOMIC DNA]</scope>
    <source>
        <strain evidence="1 2">NJM0002</strain>
    </source>
</reference>
<gene>
    <name evidence="1" type="ORF">DYB32_010594</name>
</gene>